<dbReference type="PANTHER" id="PTHR33599">
    <property type="entry name" value="PROTEIN IDA-LIKE 5"/>
    <property type="match status" value="1"/>
</dbReference>
<organism evidence="4 5">
    <name type="scientific">Capsicum baccatum</name>
    <name type="common">Peruvian pepper</name>
    <dbReference type="NCBI Taxonomy" id="33114"/>
    <lineage>
        <taxon>Eukaryota</taxon>
        <taxon>Viridiplantae</taxon>
        <taxon>Streptophyta</taxon>
        <taxon>Embryophyta</taxon>
        <taxon>Tracheophyta</taxon>
        <taxon>Spermatophyta</taxon>
        <taxon>Magnoliopsida</taxon>
        <taxon>eudicotyledons</taxon>
        <taxon>Gunneridae</taxon>
        <taxon>Pentapetalae</taxon>
        <taxon>asterids</taxon>
        <taxon>lamiids</taxon>
        <taxon>Solanales</taxon>
        <taxon>Solanaceae</taxon>
        <taxon>Solanoideae</taxon>
        <taxon>Capsiceae</taxon>
        <taxon>Capsicum</taxon>
    </lineage>
</organism>
<dbReference type="GO" id="GO:0005576">
    <property type="term" value="C:extracellular region"/>
    <property type="evidence" value="ECO:0007669"/>
    <property type="project" value="UniProtKB-SubCell"/>
</dbReference>
<comment type="caution">
    <text evidence="4">The sequence shown here is derived from an EMBL/GenBank/DDBJ whole genome shotgun (WGS) entry which is preliminary data.</text>
</comment>
<reference evidence="4 5" key="1">
    <citation type="journal article" date="2017" name="Genome Biol.">
        <title>New reference genome sequences of hot pepper reveal the massive evolution of plant disease-resistance genes by retroduplication.</title>
        <authorList>
            <person name="Kim S."/>
            <person name="Park J."/>
            <person name="Yeom S.I."/>
            <person name="Kim Y.M."/>
            <person name="Seo E."/>
            <person name="Kim K.T."/>
            <person name="Kim M.S."/>
            <person name="Lee J.M."/>
            <person name="Cheong K."/>
            <person name="Shin H.S."/>
            <person name="Kim S.B."/>
            <person name="Han K."/>
            <person name="Lee J."/>
            <person name="Park M."/>
            <person name="Lee H.A."/>
            <person name="Lee H.Y."/>
            <person name="Lee Y."/>
            <person name="Oh S."/>
            <person name="Lee J.H."/>
            <person name="Choi E."/>
            <person name="Choi E."/>
            <person name="Lee S.E."/>
            <person name="Jeon J."/>
            <person name="Kim H."/>
            <person name="Choi G."/>
            <person name="Song H."/>
            <person name="Lee J."/>
            <person name="Lee S.C."/>
            <person name="Kwon J.K."/>
            <person name="Lee H.Y."/>
            <person name="Koo N."/>
            <person name="Hong Y."/>
            <person name="Kim R.W."/>
            <person name="Kang W.H."/>
            <person name="Huh J.H."/>
            <person name="Kang B.C."/>
            <person name="Yang T.J."/>
            <person name="Lee Y.H."/>
            <person name="Bennetzen J.L."/>
            <person name="Choi D."/>
        </authorList>
    </citation>
    <scope>NUCLEOTIDE SEQUENCE [LARGE SCALE GENOMIC DNA]</scope>
    <source>
        <strain evidence="5">cv. PBC81</strain>
    </source>
</reference>
<protein>
    <submittedName>
        <fullName evidence="4">Protein IDA</fullName>
    </submittedName>
</protein>
<sequence length="100" mass="11324">MAYSTNSKTLHYPSWKFMFLIITLSLVLSYGTATRSMAMTTTTTMMNSKEKEEAFRTFSVPNKGDTDEKKEIDVKDKNLFNTMLPKGIPIPPSGPSKRHN</sequence>
<dbReference type="PANTHER" id="PTHR33599:SF20">
    <property type="entry name" value="PROTEIN IDA"/>
    <property type="match status" value="1"/>
</dbReference>
<reference evidence="5" key="2">
    <citation type="journal article" date="2017" name="J. Anim. Genet.">
        <title>Multiple reference genome sequences of hot pepper reveal the massive evolution of plant disease resistance genes by retroduplication.</title>
        <authorList>
            <person name="Kim S."/>
            <person name="Park J."/>
            <person name="Yeom S.-I."/>
            <person name="Kim Y.-M."/>
            <person name="Seo E."/>
            <person name="Kim K.-T."/>
            <person name="Kim M.-S."/>
            <person name="Lee J.M."/>
            <person name="Cheong K."/>
            <person name="Shin H.-S."/>
            <person name="Kim S.-B."/>
            <person name="Han K."/>
            <person name="Lee J."/>
            <person name="Park M."/>
            <person name="Lee H.-A."/>
            <person name="Lee H.-Y."/>
            <person name="Lee Y."/>
            <person name="Oh S."/>
            <person name="Lee J.H."/>
            <person name="Choi E."/>
            <person name="Choi E."/>
            <person name="Lee S.E."/>
            <person name="Jeon J."/>
            <person name="Kim H."/>
            <person name="Choi G."/>
            <person name="Song H."/>
            <person name="Lee J."/>
            <person name="Lee S.-C."/>
            <person name="Kwon J.-K."/>
            <person name="Lee H.-Y."/>
            <person name="Koo N."/>
            <person name="Hong Y."/>
            <person name="Kim R.W."/>
            <person name="Kang W.-H."/>
            <person name="Huh J.H."/>
            <person name="Kang B.-C."/>
            <person name="Yang T.-J."/>
            <person name="Lee Y.-H."/>
            <person name="Bennetzen J.L."/>
            <person name="Choi D."/>
        </authorList>
    </citation>
    <scope>NUCLEOTIDE SEQUENCE [LARGE SCALE GENOMIC DNA]</scope>
    <source>
        <strain evidence="5">cv. PBC81</strain>
    </source>
</reference>
<accession>A0A2G2VKJ9</accession>
<dbReference type="OrthoDB" id="1247803at2759"/>
<keyword evidence="3" id="KW-0732">Signal</keyword>
<dbReference type="EMBL" id="MLFT02000011">
    <property type="protein sequence ID" value="PHT33504.1"/>
    <property type="molecule type" value="Genomic_DNA"/>
</dbReference>
<evidence type="ECO:0000256" key="3">
    <source>
        <dbReference type="ARBA" id="ARBA00022729"/>
    </source>
</evidence>
<keyword evidence="5" id="KW-1185">Reference proteome</keyword>
<proteinExistence type="predicted"/>
<evidence type="ECO:0000313" key="4">
    <source>
        <dbReference type="EMBL" id="PHT33504.1"/>
    </source>
</evidence>
<gene>
    <name evidence="4" type="ORF">CQW23_25304</name>
</gene>
<dbReference type="AlphaFoldDB" id="A0A2G2VKJ9"/>
<dbReference type="GO" id="GO:0010227">
    <property type="term" value="P:floral organ abscission"/>
    <property type="evidence" value="ECO:0007669"/>
    <property type="project" value="InterPro"/>
</dbReference>
<dbReference type="Proteomes" id="UP000224567">
    <property type="component" value="Unassembled WGS sequence"/>
</dbReference>
<evidence type="ECO:0000313" key="5">
    <source>
        <dbReference type="Proteomes" id="UP000224567"/>
    </source>
</evidence>
<evidence type="ECO:0000256" key="1">
    <source>
        <dbReference type="ARBA" id="ARBA00004239"/>
    </source>
</evidence>
<keyword evidence="2" id="KW-0964">Secreted</keyword>
<evidence type="ECO:0000256" key="2">
    <source>
        <dbReference type="ARBA" id="ARBA00022525"/>
    </source>
</evidence>
<comment type="subcellular location">
    <subcellularLocation>
        <location evidence="1">Secreted</location>
        <location evidence="1">Extracellular space</location>
    </subcellularLocation>
</comment>
<name>A0A2G2VKJ9_CAPBA</name>
<dbReference type="InterPro" id="IPR039639">
    <property type="entry name" value="IDA-like"/>
</dbReference>